<dbReference type="CDD" id="cd14066">
    <property type="entry name" value="STKc_IRAK"/>
    <property type="match status" value="1"/>
</dbReference>
<dbReference type="Pfam" id="PF07714">
    <property type="entry name" value="PK_Tyr_Ser-Thr"/>
    <property type="match status" value="1"/>
</dbReference>
<dbReference type="AlphaFoldDB" id="A0A2P5BMD0"/>
<keyword evidence="7 16" id="KW-0547">Nucleotide-binding</keyword>
<comment type="similarity">
    <text evidence="16">Belongs to the protein kinase superfamily. Ser/Thr protein kinase family.</text>
</comment>
<dbReference type="GO" id="GO:0106310">
    <property type="term" value="F:protein serine kinase activity"/>
    <property type="evidence" value="ECO:0007669"/>
    <property type="project" value="RHEA"/>
</dbReference>
<keyword evidence="2" id="KW-1003">Cell membrane</keyword>
<comment type="caution">
    <text evidence="25">The sequence shown here is derived from an EMBL/GenBank/DDBJ whole genome shotgun (WGS) entry which is preliminary data.</text>
</comment>
<dbReference type="EC" id="2.7.11.1" evidence="16"/>
<dbReference type="SUPFAM" id="SSF56112">
    <property type="entry name" value="Protein kinase-like (PK-like)"/>
    <property type="match status" value="1"/>
</dbReference>
<dbReference type="PROSITE" id="PS50948">
    <property type="entry name" value="PAN"/>
    <property type="match status" value="1"/>
</dbReference>
<feature type="domain" description="Protein kinase" evidence="21">
    <location>
        <begin position="379"/>
        <end position="665"/>
    </location>
</feature>
<reference evidence="26" key="1">
    <citation type="submission" date="2016-06" db="EMBL/GenBank/DDBJ databases">
        <title>Parallel loss of symbiosis genes in relatives of nitrogen-fixing non-legume Parasponia.</title>
        <authorList>
            <person name="Van Velzen R."/>
            <person name="Holmer R."/>
            <person name="Bu F."/>
            <person name="Rutten L."/>
            <person name="Van Zeijl A."/>
            <person name="Liu W."/>
            <person name="Santuari L."/>
            <person name="Cao Q."/>
            <person name="Sharma T."/>
            <person name="Shen D."/>
            <person name="Roswanjaya Y."/>
            <person name="Wardhani T."/>
            <person name="Kalhor M.S."/>
            <person name="Jansen J."/>
            <person name="Van den Hoogen J."/>
            <person name="Gungor B."/>
            <person name="Hartog M."/>
            <person name="Hontelez J."/>
            <person name="Verver J."/>
            <person name="Yang W.-C."/>
            <person name="Schijlen E."/>
            <person name="Repin R."/>
            <person name="Schilthuizen M."/>
            <person name="Schranz E."/>
            <person name="Heidstra R."/>
            <person name="Miyata K."/>
            <person name="Fedorova E."/>
            <person name="Kohlen W."/>
            <person name="Bisseling T."/>
            <person name="Smit S."/>
            <person name="Geurts R."/>
        </authorList>
    </citation>
    <scope>NUCLEOTIDE SEQUENCE [LARGE SCALE GENOMIC DNA]</scope>
    <source>
        <strain evidence="26">cv. WU1-14</strain>
    </source>
</reference>
<dbReference type="Gene3D" id="2.90.10.10">
    <property type="entry name" value="Bulb-type lectin domain"/>
    <property type="match status" value="1"/>
</dbReference>
<comment type="caution">
    <text evidence="17">Lacks conserved residue(s) required for the propagation of feature annotation.</text>
</comment>
<evidence type="ECO:0000256" key="17">
    <source>
        <dbReference type="PROSITE-ProRule" id="PRU00076"/>
    </source>
</evidence>
<dbReference type="Pfam" id="PF00954">
    <property type="entry name" value="S_locus_glycop"/>
    <property type="match status" value="1"/>
</dbReference>
<dbReference type="FunFam" id="3.30.200.20:FF:000195">
    <property type="entry name" value="G-type lectin S-receptor-like serine/threonine-protein kinase"/>
    <property type="match status" value="1"/>
</dbReference>
<evidence type="ECO:0000256" key="18">
    <source>
        <dbReference type="PROSITE-ProRule" id="PRU10141"/>
    </source>
</evidence>
<keyword evidence="10 19" id="KW-1133">Transmembrane helix</keyword>
<keyword evidence="17" id="KW-0245">EGF-like domain</keyword>
<dbReference type="InterPro" id="IPR008271">
    <property type="entry name" value="Ser/Thr_kinase_AS"/>
</dbReference>
<dbReference type="InterPro" id="IPR011009">
    <property type="entry name" value="Kinase-like_dom_sf"/>
</dbReference>
<keyword evidence="13" id="KW-0325">Glycoprotein</keyword>
<dbReference type="InterPro" id="IPR001245">
    <property type="entry name" value="Ser-Thr/Tyr_kinase_cat_dom"/>
</dbReference>
<evidence type="ECO:0000256" key="14">
    <source>
        <dbReference type="ARBA" id="ARBA00047899"/>
    </source>
</evidence>
<sequence length="698" mass="77547">MDGFTLVSGFFVLFCIVECSSGLDAIAQDQSISEGRRLTSKNGSFELGFYSPSNSTVRFLGIWHKKIPLRKLVWVANQNNPINDSSGLLTINTEGNALLLGHTNSVFWSTNSSKRAPKPILQLLDSGKLVLRDEKDENPDNYLWQSFELDHQMGTFLKGTTLGRGRSAMADSCDDYGRCGPSGLCDISNSPICSCPKGFKPKSPEQWSTGENSQGCVRNIPLDCEQSNGFIEYISFKVQDTQNSSVDKSMNLKECREKCLRNCSCMAYASAEINGGGGCTIWFGELIGIRRFVDGGHNLFVKMPASELDTKHGKKVKIIVGITVTASISITFGILLAVYYKRRNRTEFKENDRNDEAQKEDLDLPSFNLSTIATATVNFSSNNKLGDGGFGSVYMGTLPDGQVIAAKRLSLGSGQGMNEFKNEVILIAKLQHRNLVRLLGYCIQGEERLLIYEYMPNKSLDYYIFDQTRGKLLDWSKRFNIILGVARGLIYLHQDSRLRIIHRDLKASNVLLDKVMNPKISDFGMARTFRGDQTEGVTNRVVGTFGYMAPEYAIDGQFSVKSDVFSFGILMLEIVSGKRNRGFYNPSDNINLIGHAWRLWKEGRELELIDESIHGDSCTLLEVLRCMHVGLLCVQLLPEDRPTMSSVLLMLGDGNALPQPKEPIFFLGKNSSEASTSTSAKQDTSSTNDFSLSLVHAR</sequence>
<dbReference type="PIRSF" id="PIRSF000641">
    <property type="entry name" value="SRK"/>
    <property type="match status" value="1"/>
</dbReference>
<dbReference type="InterPro" id="IPR000719">
    <property type="entry name" value="Prot_kinase_dom"/>
</dbReference>
<keyword evidence="3 16" id="KW-0723">Serine/threonine-protein kinase</keyword>
<evidence type="ECO:0000256" key="19">
    <source>
        <dbReference type="SAM" id="Phobius"/>
    </source>
</evidence>
<dbReference type="OrthoDB" id="4062651at2759"/>
<evidence type="ECO:0000256" key="13">
    <source>
        <dbReference type="ARBA" id="ARBA00023180"/>
    </source>
</evidence>
<dbReference type="Pfam" id="PF08276">
    <property type="entry name" value="PAN_2"/>
    <property type="match status" value="1"/>
</dbReference>
<dbReference type="PROSITE" id="PS50927">
    <property type="entry name" value="BULB_LECTIN"/>
    <property type="match status" value="1"/>
</dbReference>
<feature type="domain" description="EGF-like" evidence="22">
    <location>
        <begin position="169"/>
        <end position="205"/>
    </location>
</feature>
<dbReference type="InterPro" id="IPR000858">
    <property type="entry name" value="S_locus_glycoprot_dom"/>
</dbReference>
<dbReference type="PROSITE" id="PS50011">
    <property type="entry name" value="PROTEIN_KINASE_DOM"/>
    <property type="match status" value="1"/>
</dbReference>
<evidence type="ECO:0000256" key="16">
    <source>
        <dbReference type="PIRNR" id="PIRNR000641"/>
    </source>
</evidence>
<dbReference type="SUPFAM" id="SSF51110">
    <property type="entry name" value="alpha-D-mannose-specific plant lectins"/>
    <property type="match status" value="1"/>
</dbReference>
<dbReference type="FunFam" id="1.10.510.10:FF:000060">
    <property type="entry name" value="G-type lectin S-receptor-like serine/threonine-protein kinase"/>
    <property type="match status" value="1"/>
</dbReference>
<keyword evidence="8 16" id="KW-0418">Kinase</keyword>
<organism evidence="25 26">
    <name type="scientific">Parasponia andersonii</name>
    <name type="common">Sponia andersonii</name>
    <dbReference type="NCBI Taxonomy" id="3476"/>
    <lineage>
        <taxon>Eukaryota</taxon>
        <taxon>Viridiplantae</taxon>
        <taxon>Streptophyta</taxon>
        <taxon>Embryophyta</taxon>
        <taxon>Tracheophyta</taxon>
        <taxon>Spermatophyta</taxon>
        <taxon>Magnoliopsida</taxon>
        <taxon>eudicotyledons</taxon>
        <taxon>Gunneridae</taxon>
        <taxon>Pentapetalae</taxon>
        <taxon>rosids</taxon>
        <taxon>fabids</taxon>
        <taxon>Rosales</taxon>
        <taxon>Cannabaceae</taxon>
        <taxon>Parasponia</taxon>
    </lineage>
</organism>
<comment type="subcellular location">
    <subcellularLocation>
        <location evidence="1">Cell membrane</location>
        <topology evidence="1">Single-pass type I membrane protein</topology>
    </subcellularLocation>
</comment>
<feature type="transmembrane region" description="Helical" evidence="19">
    <location>
        <begin position="318"/>
        <end position="340"/>
    </location>
</feature>
<dbReference type="GO" id="GO:0005886">
    <property type="term" value="C:plasma membrane"/>
    <property type="evidence" value="ECO:0007669"/>
    <property type="project" value="UniProtKB-SubCell"/>
</dbReference>
<dbReference type="Gene3D" id="1.10.510.10">
    <property type="entry name" value="Transferase(Phosphotransferase) domain 1"/>
    <property type="match status" value="1"/>
</dbReference>
<evidence type="ECO:0000256" key="1">
    <source>
        <dbReference type="ARBA" id="ARBA00004251"/>
    </source>
</evidence>
<evidence type="ECO:0000256" key="6">
    <source>
        <dbReference type="ARBA" id="ARBA00022729"/>
    </source>
</evidence>
<evidence type="ECO:0000313" key="25">
    <source>
        <dbReference type="EMBL" id="PON49910.1"/>
    </source>
</evidence>
<evidence type="ECO:0000256" key="3">
    <source>
        <dbReference type="ARBA" id="ARBA00022527"/>
    </source>
</evidence>
<dbReference type="InterPro" id="IPR003609">
    <property type="entry name" value="Pan_app"/>
</dbReference>
<evidence type="ECO:0000256" key="9">
    <source>
        <dbReference type="ARBA" id="ARBA00022840"/>
    </source>
</evidence>
<dbReference type="Pfam" id="PF11883">
    <property type="entry name" value="DUF3403"/>
    <property type="match status" value="1"/>
</dbReference>
<dbReference type="CDD" id="cd01098">
    <property type="entry name" value="PAN_AP_plant"/>
    <property type="match status" value="1"/>
</dbReference>
<dbReference type="FunFam" id="2.90.10.10:FF:000001">
    <property type="entry name" value="G-type lectin S-receptor-like serine/threonine-protein kinase"/>
    <property type="match status" value="1"/>
</dbReference>
<dbReference type="InterPro" id="IPR001480">
    <property type="entry name" value="Bulb-type_lectin_dom"/>
</dbReference>
<keyword evidence="9 16" id="KW-0067">ATP-binding</keyword>
<keyword evidence="5 19" id="KW-0812">Transmembrane</keyword>
<dbReference type="InterPro" id="IPR036426">
    <property type="entry name" value="Bulb-type_lectin_dom_sf"/>
</dbReference>
<evidence type="ECO:0000256" key="5">
    <source>
        <dbReference type="ARBA" id="ARBA00022692"/>
    </source>
</evidence>
<keyword evidence="6 20" id="KW-0732">Signal</keyword>
<dbReference type="PROSITE" id="PS00107">
    <property type="entry name" value="PROTEIN_KINASE_ATP"/>
    <property type="match status" value="1"/>
</dbReference>
<evidence type="ECO:0000256" key="20">
    <source>
        <dbReference type="SAM" id="SignalP"/>
    </source>
</evidence>
<dbReference type="Pfam" id="PF01453">
    <property type="entry name" value="B_lectin"/>
    <property type="match status" value="1"/>
</dbReference>
<accession>A0A2P5BMD0</accession>
<protein>
    <recommendedName>
        <fullName evidence="16">Receptor-like serine/threonine-protein kinase</fullName>
        <ecNumber evidence="16">2.7.11.1</ecNumber>
    </recommendedName>
</protein>
<feature type="chain" id="PRO_5015111385" description="Receptor-like serine/threonine-protein kinase" evidence="20">
    <location>
        <begin position="23"/>
        <end position="698"/>
    </location>
</feature>
<keyword evidence="12" id="KW-1015">Disulfide bond</keyword>
<dbReference type="InterPro" id="IPR021820">
    <property type="entry name" value="S-locus_recpt_kinase_C"/>
</dbReference>
<feature type="domain" description="Apple" evidence="24">
    <location>
        <begin position="224"/>
        <end position="304"/>
    </location>
</feature>
<dbReference type="InterPro" id="IPR017441">
    <property type="entry name" value="Protein_kinase_ATP_BS"/>
</dbReference>
<evidence type="ECO:0000256" key="12">
    <source>
        <dbReference type="ARBA" id="ARBA00023157"/>
    </source>
</evidence>
<evidence type="ECO:0000256" key="11">
    <source>
        <dbReference type="ARBA" id="ARBA00023136"/>
    </source>
</evidence>
<dbReference type="PANTHER" id="PTHR27002">
    <property type="entry name" value="RECEPTOR-LIKE SERINE/THREONINE-PROTEIN KINASE SD1-8"/>
    <property type="match status" value="1"/>
</dbReference>
<evidence type="ECO:0000256" key="8">
    <source>
        <dbReference type="ARBA" id="ARBA00022777"/>
    </source>
</evidence>
<dbReference type="InterPro" id="IPR024171">
    <property type="entry name" value="SRK-like_kinase"/>
</dbReference>
<evidence type="ECO:0000313" key="26">
    <source>
        <dbReference type="Proteomes" id="UP000237105"/>
    </source>
</evidence>
<dbReference type="GO" id="GO:0004674">
    <property type="term" value="F:protein serine/threonine kinase activity"/>
    <property type="evidence" value="ECO:0007669"/>
    <property type="project" value="UniProtKB-KW"/>
</dbReference>
<evidence type="ECO:0000259" key="21">
    <source>
        <dbReference type="PROSITE" id="PS50011"/>
    </source>
</evidence>
<gene>
    <name evidence="25" type="ORF">PanWU01x14_227180</name>
</gene>
<evidence type="ECO:0000256" key="2">
    <source>
        <dbReference type="ARBA" id="ARBA00022475"/>
    </source>
</evidence>
<dbReference type="CDD" id="cd00028">
    <property type="entry name" value="B_lectin"/>
    <property type="match status" value="1"/>
</dbReference>
<keyword evidence="11 19" id="KW-0472">Membrane</keyword>
<evidence type="ECO:0000259" key="23">
    <source>
        <dbReference type="PROSITE" id="PS50927"/>
    </source>
</evidence>
<feature type="signal peptide" evidence="20">
    <location>
        <begin position="1"/>
        <end position="22"/>
    </location>
</feature>
<dbReference type="PANTHER" id="PTHR27002:SF616">
    <property type="entry name" value="RECEPTOR-LIKE SERINE_THREONINE-PROTEIN KINASE"/>
    <property type="match status" value="1"/>
</dbReference>
<dbReference type="SMART" id="SM00220">
    <property type="entry name" value="S_TKc"/>
    <property type="match status" value="1"/>
</dbReference>
<evidence type="ECO:0000256" key="15">
    <source>
        <dbReference type="ARBA" id="ARBA00048679"/>
    </source>
</evidence>
<dbReference type="STRING" id="3476.A0A2P5BMD0"/>
<feature type="domain" description="Bulb-type lectin" evidence="23">
    <location>
        <begin position="23"/>
        <end position="144"/>
    </location>
</feature>
<dbReference type="InterPro" id="IPR000742">
    <property type="entry name" value="EGF"/>
</dbReference>
<dbReference type="PROSITE" id="PS00108">
    <property type="entry name" value="PROTEIN_KINASE_ST"/>
    <property type="match status" value="1"/>
</dbReference>
<proteinExistence type="inferred from homology"/>
<dbReference type="GO" id="GO:0005524">
    <property type="term" value="F:ATP binding"/>
    <property type="evidence" value="ECO:0007669"/>
    <property type="project" value="UniProtKB-UniRule"/>
</dbReference>
<name>A0A2P5BMD0_PARAD</name>
<dbReference type="EMBL" id="JXTB01000252">
    <property type="protein sequence ID" value="PON49910.1"/>
    <property type="molecule type" value="Genomic_DNA"/>
</dbReference>
<dbReference type="Gene3D" id="3.30.200.20">
    <property type="entry name" value="Phosphorylase Kinase, domain 1"/>
    <property type="match status" value="1"/>
</dbReference>
<evidence type="ECO:0000259" key="22">
    <source>
        <dbReference type="PROSITE" id="PS50026"/>
    </source>
</evidence>
<keyword evidence="4 16" id="KW-0808">Transferase</keyword>
<dbReference type="GO" id="GO:0048544">
    <property type="term" value="P:recognition of pollen"/>
    <property type="evidence" value="ECO:0007669"/>
    <property type="project" value="InterPro"/>
</dbReference>
<evidence type="ECO:0000256" key="4">
    <source>
        <dbReference type="ARBA" id="ARBA00022679"/>
    </source>
</evidence>
<feature type="binding site" evidence="18">
    <location>
        <position position="407"/>
    </location>
    <ligand>
        <name>ATP</name>
        <dbReference type="ChEBI" id="CHEBI:30616"/>
    </ligand>
</feature>
<dbReference type="Proteomes" id="UP000237105">
    <property type="component" value="Unassembled WGS sequence"/>
</dbReference>
<keyword evidence="26" id="KW-1185">Reference proteome</keyword>
<comment type="catalytic activity">
    <reaction evidence="14 16">
        <text>L-threonyl-[protein] + ATP = O-phospho-L-threonyl-[protein] + ADP + H(+)</text>
        <dbReference type="Rhea" id="RHEA:46608"/>
        <dbReference type="Rhea" id="RHEA-COMP:11060"/>
        <dbReference type="Rhea" id="RHEA-COMP:11605"/>
        <dbReference type="ChEBI" id="CHEBI:15378"/>
        <dbReference type="ChEBI" id="CHEBI:30013"/>
        <dbReference type="ChEBI" id="CHEBI:30616"/>
        <dbReference type="ChEBI" id="CHEBI:61977"/>
        <dbReference type="ChEBI" id="CHEBI:456216"/>
        <dbReference type="EC" id="2.7.11.1"/>
    </reaction>
</comment>
<dbReference type="SMART" id="SM00473">
    <property type="entry name" value="PAN_AP"/>
    <property type="match status" value="1"/>
</dbReference>
<evidence type="ECO:0000256" key="10">
    <source>
        <dbReference type="ARBA" id="ARBA00022989"/>
    </source>
</evidence>
<evidence type="ECO:0000256" key="7">
    <source>
        <dbReference type="ARBA" id="ARBA00022741"/>
    </source>
</evidence>
<evidence type="ECO:0000259" key="24">
    <source>
        <dbReference type="PROSITE" id="PS50948"/>
    </source>
</evidence>
<comment type="catalytic activity">
    <reaction evidence="15 16">
        <text>L-seryl-[protein] + ATP = O-phospho-L-seryl-[protein] + ADP + H(+)</text>
        <dbReference type="Rhea" id="RHEA:17989"/>
        <dbReference type="Rhea" id="RHEA-COMP:9863"/>
        <dbReference type="Rhea" id="RHEA-COMP:11604"/>
        <dbReference type="ChEBI" id="CHEBI:15378"/>
        <dbReference type="ChEBI" id="CHEBI:29999"/>
        <dbReference type="ChEBI" id="CHEBI:30616"/>
        <dbReference type="ChEBI" id="CHEBI:83421"/>
        <dbReference type="ChEBI" id="CHEBI:456216"/>
        <dbReference type="EC" id="2.7.11.1"/>
    </reaction>
</comment>
<dbReference type="SMART" id="SM00108">
    <property type="entry name" value="B_lectin"/>
    <property type="match status" value="1"/>
</dbReference>
<dbReference type="PROSITE" id="PS50026">
    <property type="entry name" value="EGF_3"/>
    <property type="match status" value="1"/>
</dbReference>